<evidence type="ECO:0000313" key="2">
    <source>
        <dbReference type="EMBL" id="SJX62794.1"/>
    </source>
</evidence>
<dbReference type="InterPro" id="IPR022742">
    <property type="entry name" value="Hydrolase_4"/>
</dbReference>
<dbReference type="PANTHER" id="PTHR11614">
    <property type="entry name" value="PHOSPHOLIPASE-RELATED"/>
    <property type="match status" value="1"/>
</dbReference>
<accession>A0A2N8UCQ3</accession>
<dbReference type="Proteomes" id="UP000239563">
    <property type="component" value="Chromosome VI"/>
</dbReference>
<organism evidence="2 3">
    <name type="scientific">Sporisorium reilianum f. sp. reilianum</name>
    <dbReference type="NCBI Taxonomy" id="72559"/>
    <lineage>
        <taxon>Eukaryota</taxon>
        <taxon>Fungi</taxon>
        <taxon>Dikarya</taxon>
        <taxon>Basidiomycota</taxon>
        <taxon>Ustilaginomycotina</taxon>
        <taxon>Ustilaginomycetes</taxon>
        <taxon>Ustilaginales</taxon>
        <taxon>Ustilaginaceae</taxon>
        <taxon>Sporisorium</taxon>
    </lineage>
</organism>
<gene>
    <name evidence="2" type="ORF">SRS1_13639</name>
</gene>
<dbReference type="InterPro" id="IPR029058">
    <property type="entry name" value="AB_hydrolase_fold"/>
</dbReference>
<dbReference type="AlphaFoldDB" id="A0A2N8UCQ3"/>
<dbReference type="Pfam" id="PF12146">
    <property type="entry name" value="Hydrolase_4"/>
    <property type="match status" value="1"/>
</dbReference>
<dbReference type="EMBL" id="LT795059">
    <property type="protein sequence ID" value="SJX62794.1"/>
    <property type="molecule type" value="Genomic_DNA"/>
</dbReference>
<evidence type="ECO:0000259" key="1">
    <source>
        <dbReference type="Pfam" id="PF12146"/>
    </source>
</evidence>
<dbReference type="InterPro" id="IPR051044">
    <property type="entry name" value="MAG_DAG_Lipase"/>
</dbReference>
<reference evidence="2 3" key="1">
    <citation type="submission" date="2017-02" db="EMBL/GenBank/DDBJ databases">
        <authorList>
            <person name="Peterson S.W."/>
        </authorList>
    </citation>
    <scope>NUCLEOTIDE SEQUENCE [LARGE SCALE GENOMIC DNA]</scope>
    <source>
        <strain evidence="2 3">SRS1_H2-8</strain>
    </source>
</reference>
<dbReference type="FunFam" id="3.40.50.1820:FF:000231">
    <property type="entry name" value="Chromosome 1, whole genome shotgun sequence"/>
    <property type="match status" value="1"/>
</dbReference>
<name>A0A2N8UCQ3_9BASI</name>
<protein>
    <submittedName>
        <fullName evidence="2">Related to lysophospholipase</fullName>
    </submittedName>
</protein>
<proteinExistence type="predicted"/>
<evidence type="ECO:0000313" key="3">
    <source>
        <dbReference type="Proteomes" id="UP000239563"/>
    </source>
</evidence>
<feature type="domain" description="Serine aminopeptidase S33" evidence="1">
    <location>
        <begin position="88"/>
        <end position="347"/>
    </location>
</feature>
<sequence length="499" mass="56173">MLSKVASLGSTLWDVWGEPLAETLGIHEPSDRSYGRWNIPLSSMEKRLYEKDDVEVTFHKVMLENGKDWVWYQVWQDPVAVRDTGRNADMIFVHGTGVHSGTLASQCRRYLDAGFRLIVPDLPSHGYSSGLHVYQRDMAGFCSGLHAVLHDVASRDQSTSLFPNVTPTKLERRKTFMLGLSFGGLVAFSYALQYPASYRYDETDPLEIPIDGLIGVGPMVAYNTKYVVVNLFMRCLFLTLLHVFRLGRLEVMVPHKKAVDKDPKVYESLIMQDPRSHQGSFRIGHLYCISQAMRALRERAAEVRHPIYIQMGGEDKVADNTVALSWIRQTKSTDKKYEVYPICQHVIYKKAKIQHDDLAGRITVIADNVAWMVERSPAAPTGPSGGMLRRRQQLRLASCTSDGGSSSISRSTSLTSLFDDKDDEDNVSVATTVPTTPLLTDSEAFSKSVDGAQSLRLLPEHLSGWKVDSEGERRLHRLFWSFREETRPFVYDVNSTASS</sequence>
<dbReference type="Gene3D" id="3.40.50.1820">
    <property type="entry name" value="alpha/beta hydrolase"/>
    <property type="match status" value="1"/>
</dbReference>
<dbReference type="SUPFAM" id="SSF53474">
    <property type="entry name" value="alpha/beta-Hydrolases"/>
    <property type="match status" value="1"/>
</dbReference>